<name>A0ABQ5IKD9_9ASTR</name>
<organism evidence="2 3">
    <name type="scientific">Tanacetum coccineum</name>
    <dbReference type="NCBI Taxonomy" id="301880"/>
    <lineage>
        <taxon>Eukaryota</taxon>
        <taxon>Viridiplantae</taxon>
        <taxon>Streptophyta</taxon>
        <taxon>Embryophyta</taxon>
        <taxon>Tracheophyta</taxon>
        <taxon>Spermatophyta</taxon>
        <taxon>Magnoliopsida</taxon>
        <taxon>eudicotyledons</taxon>
        <taxon>Gunneridae</taxon>
        <taxon>Pentapetalae</taxon>
        <taxon>asterids</taxon>
        <taxon>campanulids</taxon>
        <taxon>Asterales</taxon>
        <taxon>Asteraceae</taxon>
        <taxon>Asteroideae</taxon>
        <taxon>Anthemideae</taxon>
        <taxon>Anthemidinae</taxon>
        <taxon>Tanacetum</taxon>
    </lineage>
</organism>
<gene>
    <name evidence="2" type="ORF">Tco_1110493</name>
</gene>
<protein>
    <submittedName>
        <fullName evidence="2">Uncharacterized protein</fullName>
    </submittedName>
</protein>
<feature type="compositionally biased region" description="Basic and acidic residues" evidence="1">
    <location>
        <begin position="112"/>
        <end position="137"/>
    </location>
</feature>
<keyword evidence="3" id="KW-1185">Reference proteome</keyword>
<evidence type="ECO:0000313" key="2">
    <source>
        <dbReference type="EMBL" id="GJU00155.1"/>
    </source>
</evidence>
<reference evidence="2" key="2">
    <citation type="submission" date="2022-01" db="EMBL/GenBank/DDBJ databases">
        <authorList>
            <person name="Yamashiro T."/>
            <person name="Shiraishi A."/>
            <person name="Satake H."/>
            <person name="Nakayama K."/>
        </authorList>
    </citation>
    <scope>NUCLEOTIDE SEQUENCE</scope>
</reference>
<sequence>MWNAIKSRFGGNDESKKMQKYILKQQFEGFTVSNSDGIHKGYERFQSLLSQLEIHGAGTNQEMDSSVLNDLYKILRVFEKDVKAPTASSSKLAKCSICFETPSMAFARGVRKKEDNRRGMVESGIKDGSRTGKKEEF</sequence>
<dbReference type="EMBL" id="BQNB010020836">
    <property type="protein sequence ID" value="GJU00155.1"/>
    <property type="molecule type" value="Genomic_DNA"/>
</dbReference>
<comment type="caution">
    <text evidence="2">The sequence shown here is derived from an EMBL/GenBank/DDBJ whole genome shotgun (WGS) entry which is preliminary data.</text>
</comment>
<evidence type="ECO:0000313" key="3">
    <source>
        <dbReference type="Proteomes" id="UP001151760"/>
    </source>
</evidence>
<proteinExistence type="predicted"/>
<dbReference type="Proteomes" id="UP001151760">
    <property type="component" value="Unassembled WGS sequence"/>
</dbReference>
<accession>A0ABQ5IKD9</accession>
<reference evidence="2" key="1">
    <citation type="journal article" date="2022" name="Int. J. Mol. Sci.">
        <title>Draft Genome of Tanacetum Coccineum: Genomic Comparison of Closely Related Tanacetum-Family Plants.</title>
        <authorList>
            <person name="Yamashiro T."/>
            <person name="Shiraishi A."/>
            <person name="Nakayama K."/>
            <person name="Satake H."/>
        </authorList>
    </citation>
    <scope>NUCLEOTIDE SEQUENCE</scope>
</reference>
<feature type="region of interest" description="Disordered" evidence="1">
    <location>
        <begin position="110"/>
        <end position="137"/>
    </location>
</feature>
<evidence type="ECO:0000256" key="1">
    <source>
        <dbReference type="SAM" id="MobiDB-lite"/>
    </source>
</evidence>